<accession>A0ABQ5NYX0</accession>
<sequence>MSLGTAGISAVFTGFEHGFTSSEFVNAAGAQPSP</sequence>
<evidence type="ECO:0000313" key="2">
    <source>
        <dbReference type="Proteomes" id="UP001291653"/>
    </source>
</evidence>
<name>A0ABQ5NYX0_9ACTN</name>
<keyword evidence="2" id="KW-1185">Reference proteome</keyword>
<protein>
    <submittedName>
        <fullName evidence="1">Uncharacterized protein</fullName>
    </submittedName>
</protein>
<organism evidence="1 2">
    <name type="scientific">Streptomyces yaizuensis</name>
    <dbReference type="NCBI Taxonomy" id="2989713"/>
    <lineage>
        <taxon>Bacteria</taxon>
        <taxon>Bacillati</taxon>
        <taxon>Actinomycetota</taxon>
        <taxon>Actinomycetes</taxon>
        <taxon>Kitasatosporales</taxon>
        <taxon>Streptomycetaceae</taxon>
        <taxon>Streptomyces</taxon>
    </lineage>
</organism>
<dbReference type="EMBL" id="BSBI01000004">
    <property type="protein sequence ID" value="GLF95151.1"/>
    <property type="molecule type" value="Genomic_DNA"/>
</dbReference>
<comment type="caution">
    <text evidence="1">The sequence shown here is derived from an EMBL/GenBank/DDBJ whole genome shotgun (WGS) entry which is preliminary data.</text>
</comment>
<evidence type="ECO:0000313" key="1">
    <source>
        <dbReference type="EMBL" id="GLF95151.1"/>
    </source>
</evidence>
<dbReference type="Proteomes" id="UP001291653">
    <property type="component" value="Unassembled WGS sequence"/>
</dbReference>
<gene>
    <name evidence="1" type="ORF">SYYSPA8_12660</name>
</gene>
<reference evidence="1 2" key="1">
    <citation type="submission" date="2022-10" db="EMBL/GenBank/DDBJ databases">
        <title>Draft genome sequence of Streptomyces sp. YSPA8.</title>
        <authorList>
            <person name="Moriuchi R."/>
            <person name="Dohra H."/>
            <person name="Yamamura H."/>
            <person name="Kodani S."/>
        </authorList>
    </citation>
    <scope>NUCLEOTIDE SEQUENCE [LARGE SCALE GENOMIC DNA]</scope>
    <source>
        <strain evidence="1 2">YSPA8</strain>
    </source>
</reference>
<proteinExistence type="predicted"/>